<proteinExistence type="predicted"/>
<feature type="compositionally biased region" description="Polar residues" evidence="1">
    <location>
        <begin position="72"/>
        <end position="87"/>
    </location>
</feature>
<comment type="caution">
    <text evidence="3">The sequence shown here is derived from an EMBL/GenBank/DDBJ whole genome shotgun (WGS) entry which is preliminary data.</text>
</comment>
<evidence type="ECO:0000256" key="1">
    <source>
        <dbReference type="SAM" id="MobiDB-lite"/>
    </source>
</evidence>
<evidence type="ECO:0000313" key="4">
    <source>
        <dbReference type="Proteomes" id="UP000289691"/>
    </source>
</evidence>
<keyword evidence="2" id="KW-1133">Transmembrane helix</keyword>
<feature type="transmembrane region" description="Helical" evidence="2">
    <location>
        <begin position="129"/>
        <end position="147"/>
    </location>
</feature>
<dbReference type="EMBL" id="RDFA01000004">
    <property type="protein sequence ID" value="RXK48648.1"/>
    <property type="molecule type" value="Genomic_DNA"/>
</dbReference>
<reference evidence="3 4" key="1">
    <citation type="submission" date="2019-01" db="EMBL/GenBank/DDBJ databases">
        <title>Halorientalis sp. F13-25 a new haloarchaeum isolated from hypersaline water.</title>
        <authorList>
            <person name="Ana D.-V."/>
            <person name="Cristina S.-P."/>
            <person name="Antonio V."/>
        </authorList>
    </citation>
    <scope>NUCLEOTIDE SEQUENCE [LARGE SCALE GENOMIC DNA]</scope>
    <source>
        <strain evidence="3 4">F13-25</strain>
    </source>
</reference>
<sequence>MTAGLVVAVLASSIVTQITGQLPGNVAELVGALPNPTTPAGVLFYAAWGVFGVAGAKKLVGRMRSGKGPAPTVNQEASQVNTGATTVGSESGGGANGHGKSGFGQSVAFTLPGFLPVSKGIREVTTNEVHALELGAIVGFVAVWLIHIGRRDAGFGLALVFVGGSLGYKRYKSKAFKTIRMEPWYALMAFAAGGIVAALVFDPALVTQFL</sequence>
<keyword evidence="2" id="KW-0812">Transmembrane</keyword>
<dbReference type="OrthoDB" id="384669at2157"/>
<dbReference type="Proteomes" id="UP000289691">
    <property type="component" value="Unassembled WGS sequence"/>
</dbReference>
<feature type="transmembrane region" description="Helical" evidence="2">
    <location>
        <begin position="183"/>
        <end position="201"/>
    </location>
</feature>
<evidence type="ECO:0000313" key="3">
    <source>
        <dbReference type="EMBL" id="RXK48648.1"/>
    </source>
</evidence>
<evidence type="ECO:0000256" key="2">
    <source>
        <dbReference type="SAM" id="Phobius"/>
    </source>
</evidence>
<gene>
    <name evidence="3" type="ORF">EAF64_13320</name>
</gene>
<feature type="transmembrane region" description="Helical" evidence="2">
    <location>
        <begin position="153"/>
        <end position="171"/>
    </location>
</feature>
<dbReference type="AlphaFoldDB" id="A0A498KVU9"/>
<keyword evidence="4" id="KW-1185">Reference proteome</keyword>
<name>A0A498KVU9_9EURY</name>
<protein>
    <submittedName>
        <fullName evidence="3">Uncharacterized protein</fullName>
    </submittedName>
</protein>
<dbReference type="RefSeq" id="WP_129069485.1">
    <property type="nucleotide sequence ID" value="NZ_RDFA01000004.1"/>
</dbReference>
<organism evidence="3 4">
    <name type="scientific">Halorientalis pallida</name>
    <dbReference type="NCBI Taxonomy" id="2479928"/>
    <lineage>
        <taxon>Archaea</taxon>
        <taxon>Methanobacteriati</taxon>
        <taxon>Methanobacteriota</taxon>
        <taxon>Stenosarchaea group</taxon>
        <taxon>Halobacteria</taxon>
        <taxon>Halobacteriales</taxon>
        <taxon>Haloarculaceae</taxon>
        <taxon>Halorientalis</taxon>
    </lineage>
</organism>
<keyword evidence="2" id="KW-0472">Membrane</keyword>
<accession>A0A498KVU9</accession>
<feature type="region of interest" description="Disordered" evidence="1">
    <location>
        <begin position="65"/>
        <end position="98"/>
    </location>
</feature>
<feature type="transmembrane region" description="Helical" evidence="2">
    <location>
        <begin position="42"/>
        <end position="60"/>
    </location>
</feature>